<keyword evidence="9" id="KW-0482">Metalloprotease</keyword>
<comment type="similarity">
    <text evidence="4">Belongs to the peptidase M29 family.</text>
</comment>
<evidence type="ECO:0000256" key="2">
    <source>
        <dbReference type="ARBA" id="ARBA00001946"/>
    </source>
</evidence>
<dbReference type="PANTHER" id="PTHR34448">
    <property type="entry name" value="AMINOPEPTIDASE"/>
    <property type="match status" value="1"/>
</dbReference>
<comment type="cofactor">
    <cofactor evidence="2">
        <name>Mg(2+)</name>
        <dbReference type="ChEBI" id="CHEBI:18420"/>
    </cofactor>
</comment>
<dbReference type="GO" id="GO:0004177">
    <property type="term" value="F:aminopeptidase activity"/>
    <property type="evidence" value="ECO:0007669"/>
    <property type="project" value="UniProtKB-KW"/>
</dbReference>
<keyword evidence="7" id="KW-0479">Metal-binding</keyword>
<dbReference type="InterPro" id="IPR000787">
    <property type="entry name" value="Peptidase_M29"/>
</dbReference>
<evidence type="ECO:0000256" key="1">
    <source>
        <dbReference type="ARBA" id="ARBA00001941"/>
    </source>
</evidence>
<dbReference type="GO" id="GO:0006508">
    <property type="term" value="P:proteolysis"/>
    <property type="evidence" value="ECO:0007669"/>
    <property type="project" value="UniProtKB-KW"/>
</dbReference>
<dbReference type="AlphaFoldDB" id="A0A1A5YHL7"/>
<proteinExistence type="inferred from homology"/>
<comment type="caution">
    <text evidence="10">The sequence shown here is derived from an EMBL/GenBank/DDBJ whole genome shotgun (WGS) entry which is preliminary data.</text>
</comment>
<evidence type="ECO:0000256" key="7">
    <source>
        <dbReference type="ARBA" id="ARBA00022723"/>
    </source>
</evidence>
<dbReference type="OrthoDB" id="9803993at2"/>
<evidence type="ECO:0000256" key="8">
    <source>
        <dbReference type="ARBA" id="ARBA00022801"/>
    </source>
</evidence>
<evidence type="ECO:0000313" key="10">
    <source>
        <dbReference type="EMBL" id="OBR64895.1"/>
    </source>
</evidence>
<dbReference type="SUPFAM" id="SSF144052">
    <property type="entry name" value="Thermophilic metalloprotease-like"/>
    <property type="match status" value="1"/>
</dbReference>
<organism evidence="10 11">
    <name type="scientific">Paenibacillus oryzae</name>
    <dbReference type="NCBI Taxonomy" id="1844972"/>
    <lineage>
        <taxon>Bacteria</taxon>
        <taxon>Bacillati</taxon>
        <taxon>Bacillota</taxon>
        <taxon>Bacilli</taxon>
        <taxon>Bacillales</taxon>
        <taxon>Paenibacillaceae</taxon>
        <taxon>Paenibacillus</taxon>
    </lineage>
</organism>
<protein>
    <submittedName>
        <fullName evidence="10">Aminopeptidase</fullName>
    </submittedName>
</protein>
<comment type="cofactor">
    <cofactor evidence="3">
        <name>Zn(2+)</name>
        <dbReference type="ChEBI" id="CHEBI:29105"/>
    </cofactor>
</comment>
<keyword evidence="6" id="KW-0645">Protease</keyword>
<comment type="cofactor">
    <cofactor evidence="1">
        <name>Co(2+)</name>
        <dbReference type="ChEBI" id="CHEBI:48828"/>
    </cofactor>
</comment>
<dbReference type="InterPro" id="IPR035097">
    <property type="entry name" value="M29_N-terminal"/>
</dbReference>
<evidence type="ECO:0000256" key="5">
    <source>
        <dbReference type="ARBA" id="ARBA00022438"/>
    </source>
</evidence>
<evidence type="ECO:0000256" key="6">
    <source>
        <dbReference type="ARBA" id="ARBA00022670"/>
    </source>
</evidence>
<dbReference type="Gene3D" id="3.40.1830.10">
    <property type="entry name" value="Thermophilic metalloprotease (M29)"/>
    <property type="match status" value="1"/>
</dbReference>
<name>A0A1A5YHL7_9BACL</name>
<reference evidence="10 11" key="1">
    <citation type="submission" date="2016-05" db="EMBL/GenBank/DDBJ databases">
        <title>Paenibacillus oryzae. sp. nov., isolated from the rice root.</title>
        <authorList>
            <person name="Zhang J."/>
            <person name="Zhang X."/>
        </authorList>
    </citation>
    <scope>NUCLEOTIDE SEQUENCE [LARGE SCALE GENOMIC DNA]</scope>
    <source>
        <strain evidence="10 11">1DrF-4</strain>
    </source>
</reference>
<evidence type="ECO:0000256" key="4">
    <source>
        <dbReference type="ARBA" id="ARBA00008236"/>
    </source>
</evidence>
<dbReference type="InterPro" id="IPR052170">
    <property type="entry name" value="M29_Exopeptidase"/>
</dbReference>
<evidence type="ECO:0000313" key="11">
    <source>
        <dbReference type="Proteomes" id="UP000092024"/>
    </source>
</evidence>
<evidence type="ECO:0000256" key="3">
    <source>
        <dbReference type="ARBA" id="ARBA00001947"/>
    </source>
</evidence>
<keyword evidence="8" id="KW-0378">Hydrolase</keyword>
<keyword evidence="11" id="KW-1185">Reference proteome</keyword>
<dbReference type="EMBL" id="LYPA01000064">
    <property type="protein sequence ID" value="OBR64895.1"/>
    <property type="molecule type" value="Genomic_DNA"/>
</dbReference>
<sequence>MRDPRLQTLARNLVQYSIDVQPGENVLIHMIGNERELTKCLIEEVAKRGGNAFLDTMDRSMLRTLLTHSTKESLELWAKHDLERMKQMQGYIAVRSGDNVNELSDVPEEKMRLYNLIYNTPVHMEQRLKHTKWVVLRYPSPSMAQLAQMSTDAFENFYFDVCNLDYAKMEQAMEPLKNLMDRTDRVRIVAPGTDLTFSIKGIGSKKCSGHRNIPDGEVFSAPVRNSVQGTISYNTPSVYSGVTFQNIVFTFKDGKIVKAESNDSARLNEILDTDEGARFIGEFAIGFHPHILHPMNDTLFDEKIAGSLHFTPGQAYEETDNGNRSAVHWDLVLIQRPEYGGGDIYFDDVLIRKDGLFVIPELEGLNPDNLK</sequence>
<gene>
    <name evidence="10" type="ORF">A7K91_04765</name>
</gene>
<dbReference type="PANTHER" id="PTHR34448:SF1">
    <property type="entry name" value="BLL6088 PROTEIN"/>
    <property type="match status" value="1"/>
</dbReference>
<dbReference type="GO" id="GO:0046872">
    <property type="term" value="F:metal ion binding"/>
    <property type="evidence" value="ECO:0007669"/>
    <property type="project" value="UniProtKB-KW"/>
</dbReference>
<dbReference type="RefSeq" id="WP_068684043.1">
    <property type="nucleotide sequence ID" value="NZ_LYPA01000064.1"/>
</dbReference>
<dbReference type="Proteomes" id="UP000092024">
    <property type="component" value="Unassembled WGS sequence"/>
</dbReference>
<dbReference type="GO" id="GO:0008237">
    <property type="term" value="F:metallopeptidase activity"/>
    <property type="evidence" value="ECO:0007669"/>
    <property type="project" value="UniProtKB-KW"/>
</dbReference>
<accession>A0A1A5YHL7</accession>
<keyword evidence="5 10" id="KW-0031">Aminopeptidase</keyword>
<evidence type="ECO:0000256" key="9">
    <source>
        <dbReference type="ARBA" id="ARBA00023049"/>
    </source>
</evidence>
<dbReference type="STRING" id="1844972.A7K91_04765"/>
<dbReference type="Pfam" id="PF02073">
    <property type="entry name" value="Peptidase_M29"/>
    <property type="match status" value="1"/>
</dbReference>